<keyword evidence="3" id="KW-0808">Transferase</keyword>
<evidence type="ECO:0000259" key="10">
    <source>
        <dbReference type="Pfam" id="PF13632"/>
    </source>
</evidence>
<keyword evidence="5 8" id="KW-1133">Transmembrane helix</keyword>
<evidence type="ECO:0000256" key="3">
    <source>
        <dbReference type="ARBA" id="ARBA00022679"/>
    </source>
</evidence>
<feature type="domain" description="PilZ" evidence="9">
    <location>
        <begin position="537"/>
        <end position="629"/>
    </location>
</feature>
<evidence type="ECO:0000256" key="4">
    <source>
        <dbReference type="ARBA" id="ARBA00022692"/>
    </source>
</evidence>
<keyword evidence="12" id="KW-1185">Reference proteome</keyword>
<feature type="transmembrane region" description="Helical" evidence="8">
    <location>
        <begin position="6"/>
        <end position="25"/>
    </location>
</feature>
<feature type="transmembrane region" description="Helical" evidence="8">
    <location>
        <begin position="67"/>
        <end position="88"/>
    </location>
</feature>
<dbReference type="InterPro" id="IPR001173">
    <property type="entry name" value="Glyco_trans_2-like"/>
</dbReference>
<name>A0ABS1DBJ6_9PROT</name>
<dbReference type="Gene3D" id="3.90.550.10">
    <property type="entry name" value="Spore Coat Polysaccharide Biosynthesis Protein SpsA, Chain A"/>
    <property type="match status" value="1"/>
</dbReference>
<sequence>MWPAPESFLPLVLAVTFFVILAPAFPRDNTTCRYIVVSALAGVLAFYLGWRFPVTVLPADLATLEGFWVWLVFGIEMLAILDGALLYATLLRRTDRSAEADQHEARLRRLPVAALPTVDVYIPTYDEGLDVLEKTIVGALGIDWPANKLRVWVLDDKRRPWLREFCARKGAGYLTRPDNAHAKAGNINAALKRTDGEFVAIFDADFIPKRTFLYRMMGFFADPKIGIVQAPHNFFNNDPMQANLALRRTLPDDQRLFFDQIMAGRDGWDTAFCCGSNSITRRAALDAVGGALPTDSITEDMLLTLAMLRAGYITRYLNEKLATGLAPESLDAFFVQRARWARGALQILYLKKGPFGPGLPLMKRLLFLPTHWVTQSLCHVSALIVPAVFLLTGLLPLVNADVDSVILYQMPAIVAMMAAMRFFAPGQYFPLASSVLGGLQAFRLLPTVLQTLVRPHGHLFKVTPKGAAARQAGYDRITVMMAIILGGLTLTGLLLNAHPGTRIVESGALIPIVAFWSSFNLLVLLLIAMTAFSAPARRAEERFYLYEPAQVRAQGEGARTATLLDLSLSGAQVALETADDHAKGAWLWLEIADVGEVPAEVVRAGADRLGLRFYLPEAVRRDRLIRKLFTAGLDNATRNEDGWAIALGMLARIFGPDPIGGPARPAPASEPPLWVRAAMDSSLGTRSGPQPSNTDPASDVDRLVA</sequence>
<dbReference type="EMBL" id="NRRL01000006">
    <property type="protein sequence ID" value="MBK1667324.1"/>
    <property type="molecule type" value="Genomic_DNA"/>
</dbReference>
<gene>
    <name evidence="11" type="ORF">CKO28_04685</name>
</gene>
<dbReference type="PANTHER" id="PTHR43867">
    <property type="entry name" value="CELLULOSE SYNTHASE CATALYTIC SUBUNIT A [UDP-FORMING]"/>
    <property type="match status" value="1"/>
</dbReference>
<feature type="transmembrane region" description="Helical" evidence="8">
    <location>
        <begin position="477"/>
        <end position="497"/>
    </location>
</feature>
<feature type="transmembrane region" description="Helical" evidence="8">
    <location>
        <begin position="406"/>
        <end position="424"/>
    </location>
</feature>
<dbReference type="Pfam" id="PF13632">
    <property type="entry name" value="Glyco_trans_2_3"/>
    <property type="match status" value="1"/>
</dbReference>
<evidence type="ECO:0008006" key="13">
    <source>
        <dbReference type="Google" id="ProtNLM"/>
    </source>
</evidence>
<evidence type="ECO:0000256" key="6">
    <source>
        <dbReference type="ARBA" id="ARBA00023136"/>
    </source>
</evidence>
<feature type="transmembrane region" description="Helical" evidence="8">
    <location>
        <begin position="509"/>
        <end position="532"/>
    </location>
</feature>
<evidence type="ECO:0000256" key="8">
    <source>
        <dbReference type="SAM" id="Phobius"/>
    </source>
</evidence>
<dbReference type="Pfam" id="PF07238">
    <property type="entry name" value="PilZ"/>
    <property type="match status" value="1"/>
</dbReference>
<comment type="caution">
    <text evidence="11">The sequence shown here is derived from an EMBL/GenBank/DDBJ whole genome shotgun (WGS) entry which is preliminary data.</text>
</comment>
<feature type="transmembrane region" description="Helical" evidence="8">
    <location>
        <begin position="372"/>
        <end position="394"/>
    </location>
</feature>
<evidence type="ECO:0000256" key="1">
    <source>
        <dbReference type="ARBA" id="ARBA00004141"/>
    </source>
</evidence>
<dbReference type="Gene3D" id="2.40.10.220">
    <property type="entry name" value="predicted glycosyltransferase like domains"/>
    <property type="match status" value="1"/>
</dbReference>
<feature type="domain" description="Glycosyltransferase 2-like" evidence="10">
    <location>
        <begin position="199"/>
        <end position="416"/>
    </location>
</feature>
<dbReference type="SUPFAM" id="SSF53448">
    <property type="entry name" value="Nucleotide-diphospho-sugar transferases"/>
    <property type="match status" value="1"/>
</dbReference>
<evidence type="ECO:0000313" key="12">
    <source>
        <dbReference type="Proteomes" id="UP001296873"/>
    </source>
</evidence>
<keyword evidence="6 8" id="KW-0472">Membrane</keyword>
<dbReference type="PANTHER" id="PTHR43867:SF2">
    <property type="entry name" value="CELLULOSE SYNTHASE CATALYTIC SUBUNIT A [UDP-FORMING]"/>
    <property type="match status" value="1"/>
</dbReference>
<organism evidence="11 12">
    <name type="scientific">Rhodovibrio sodomensis</name>
    <dbReference type="NCBI Taxonomy" id="1088"/>
    <lineage>
        <taxon>Bacteria</taxon>
        <taxon>Pseudomonadati</taxon>
        <taxon>Pseudomonadota</taxon>
        <taxon>Alphaproteobacteria</taxon>
        <taxon>Rhodospirillales</taxon>
        <taxon>Rhodovibrionaceae</taxon>
        <taxon>Rhodovibrio</taxon>
    </lineage>
</organism>
<dbReference type="SUPFAM" id="SSF141371">
    <property type="entry name" value="PilZ domain-like"/>
    <property type="match status" value="1"/>
</dbReference>
<dbReference type="CDD" id="cd06421">
    <property type="entry name" value="CESA_CelA_like"/>
    <property type="match status" value="1"/>
</dbReference>
<protein>
    <recommendedName>
        <fullName evidence="13">Cellulose synthase (UDP-forming)</fullName>
    </recommendedName>
</protein>
<evidence type="ECO:0000313" key="11">
    <source>
        <dbReference type="EMBL" id="MBK1667324.1"/>
    </source>
</evidence>
<feature type="compositionally biased region" description="Polar residues" evidence="7">
    <location>
        <begin position="682"/>
        <end position="696"/>
    </location>
</feature>
<comment type="subcellular location">
    <subcellularLocation>
        <location evidence="1">Membrane</location>
        <topology evidence="1">Multi-pass membrane protein</topology>
    </subcellularLocation>
</comment>
<dbReference type="Proteomes" id="UP001296873">
    <property type="component" value="Unassembled WGS sequence"/>
</dbReference>
<feature type="region of interest" description="Disordered" evidence="7">
    <location>
        <begin position="661"/>
        <end position="705"/>
    </location>
</feature>
<proteinExistence type="predicted"/>
<dbReference type="InterPro" id="IPR029044">
    <property type="entry name" value="Nucleotide-diphossugar_trans"/>
</dbReference>
<evidence type="ECO:0000256" key="7">
    <source>
        <dbReference type="SAM" id="MobiDB-lite"/>
    </source>
</evidence>
<keyword evidence="4 8" id="KW-0812">Transmembrane</keyword>
<evidence type="ECO:0000259" key="9">
    <source>
        <dbReference type="Pfam" id="PF07238"/>
    </source>
</evidence>
<dbReference type="InterPro" id="IPR009875">
    <property type="entry name" value="PilZ_domain"/>
</dbReference>
<evidence type="ECO:0000256" key="5">
    <source>
        <dbReference type="ARBA" id="ARBA00022989"/>
    </source>
</evidence>
<dbReference type="InterPro" id="IPR050321">
    <property type="entry name" value="Glycosyltr_2/OpgH_subfam"/>
</dbReference>
<dbReference type="RefSeq" id="WP_200339394.1">
    <property type="nucleotide sequence ID" value="NZ_NRRL01000006.1"/>
</dbReference>
<feature type="transmembrane region" description="Helical" evidence="8">
    <location>
        <begin position="32"/>
        <end position="52"/>
    </location>
</feature>
<evidence type="ECO:0000256" key="2">
    <source>
        <dbReference type="ARBA" id="ARBA00022676"/>
    </source>
</evidence>
<keyword evidence="2" id="KW-0328">Glycosyltransferase</keyword>
<reference evidence="11 12" key="1">
    <citation type="journal article" date="2020" name="Microorganisms">
        <title>Osmotic Adaptation and Compatible Solute Biosynthesis of Phototrophic Bacteria as Revealed from Genome Analyses.</title>
        <authorList>
            <person name="Imhoff J.F."/>
            <person name="Rahn T."/>
            <person name="Kunzel S."/>
            <person name="Keller A."/>
            <person name="Neulinger S.C."/>
        </authorList>
    </citation>
    <scope>NUCLEOTIDE SEQUENCE [LARGE SCALE GENOMIC DNA]</scope>
    <source>
        <strain evidence="11 12">DSM 9895</strain>
    </source>
</reference>
<accession>A0ABS1DBJ6</accession>